<proteinExistence type="predicted"/>
<evidence type="ECO:0000313" key="1">
    <source>
        <dbReference type="EMBL" id="KAI4364127.1"/>
    </source>
</evidence>
<sequence length="95" mass="10780">MRDCYGCDCEVKSISSNDEIIGSVGGPRLVECLRGMLLAERQASKDAKQDADLLRKKIMELEIKLKKAIELRDRAENKLQILHRKLEIFSTKTAC</sequence>
<dbReference type="EMBL" id="CM042885">
    <property type="protein sequence ID" value="KAI4364127.1"/>
    <property type="molecule type" value="Genomic_DNA"/>
</dbReference>
<reference evidence="2" key="1">
    <citation type="journal article" date="2023" name="Front. Plant Sci.">
        <title>Chromosomal-level genome assembly of Melastoma candidum provides insights into trichome evolution.</title>
        <authorList>
            <person name="Zhong Y."/>
            <person name="Wu W."/>
            <person name="Sun C."/>
            <person name="Zou P."/>
            <person name="Liu Y."/>
            <person name="Dai S."/>
            <person name="Zhou R."/>
        </authorList>
    </citation>
    <scope>NUCLEOTIDE SEQUENCE [LARGE SCALE GENOMIC DNA]</scope>
</reference>
<organism evidence="1 2">
    <name type="scientific">Melastoma candidum</name>
    <dbReference type="NCBI Taxonomy" id="119954"/>
    <lineage>
        <taxon>Eukaryota</taxon>
        <taxon>Viridiplantae</taxon>
        <taxon>Streptophyta</taxon>
        <taxon>Embryophyta</taxon>
        <taxon>Tracheophyta</taxon>
        <taxon>Spermatophyta</taxon>
        <taxon>Magnoliopsida</taxon>
        <taxon>eudicotyledons</taxon>
        <taxon>Gunneridae</taxon>
        <taxon>Pentapetalae</taxon>
        <taxon>rosids</taxon>
        <taxon>malvids</taxon>
        <taxon>Myrtales</taxon>
        <taxon>Melastomataceae</taxon>
        <taxon>Melastomatoideae</taxon>
        <taxon>Melastomateae</taxon>
        <taxon>Melastoma</taxon>
    </lineage>
</organism>
<name>A0ACB9QBV0_9MYRT</name>
<gene>
    <name evidence="1" type="ORF">MLD38_020258</name>
</gene>
<accession>A0ACB9QBV0</accession>
<protein>
    <submittedName>
        <fullName evidence="1">Uncharacterized protein</fullName>
    </submittedName>
</protein>
<comment type="caution">
    <text evidence="1">The sequence shown here is derived from an EMBL/GenBank/DDBJ whole genome shotgun (WGS) entry which is preliminary data.</text>
</comment>
<evidence type="ECO:0000313" key="2">
    <source>
        <dbReference type="Proteomes" id="UP001057402"/>
    </source>
</evidence>
<keyword evidence="2" id="KW-1185">Reference proteome</keyword>
<dbReference type="Proteomes" id="UP001057402">
    <property type="component" value="Chromosome 6"/>
</dbReference>